<keyword evidence="2" id="KW-1185">Reference proteome</keyword>
<name>A0A8J3B1E3_9ACTN</name>
<comment type="caution">
    <text evidence="1">The sequence shown here is derived from an EMBL/GenBank/DDBJ whole genome shotgun (WGS) entry which is preliminary data.</text>
</comment>
<sequence length="312" mass="34624">MEPHVTSALRNGPFHHALRTAIKSRGLPLERLRQRLTEAGAPVGIATLSSWQSGRRRPERPESLRAVELLEGILGLPPRALVILLGAPRRRGPGARAAAEARRFADLLELAGPVTALTDQLGSRDGRLRTLSAWDFAEIGLHSSLTSVESVVVLEAVEEVDRYVTVYNGVPGTDLQKTVRFHALANCRLGRVRHDVEHGLVVAELLFDRRLYPGETAIARYRVEDSSGRSDTEYSRFLRFQAQHVAVEVRFAPDALPIRCWRFLRQREGQPDQMREEVTLGAHRDAHVVRNAVPPGIIGIAWEPSDAAPARP</sequence>
<dbReference type="RefSeq" id="WP_189169433.1">
    <property type="nucleotide sequence ID" value="NZ_BMQB01000003.1"/>
</dbReference>
<proteinExistence type="predicted"/>
<reference evidence="1" key="2">
    <citation type="submission" date="2020-09" db="EMBL/GenBank/DDBJ databases">
        <authorList>
            <person name="Sun Q."/>
            <person name="Ohkuma M."/>
        </authorList>
    </citation>
    <scope>NUCLEOTIDE SEQUENCE</scope>
    <source>
        <strain evidence="1">JCM 3090</strain>
    </source>
</reference>
<evidence type="ECO:0000313" key="2">
    <source>
        <dbReference type="Proteomes" id="UP000649739"/>
    </source>
</evidence>
<accession>A0A8J3B1E3</accession>
<dbReference type="EMBL" id="BMQB01000003">
    <property type="protein sequence ID" value="GGJ87145.1"/>
    <property type="molecule type" value="Genomic_DNA"/>
</dbReference>
<protein>
    <submittedName>
        <fullName evidence="1">Uncharacterized protein</fullName>
    </submittedName>
</protein>
<evidence type="ECO:0000313" key="1">
    <source>
        <dbReference type="EMBL" id="GGJ87145.1"/>
    </source>
</evidence>
<organism evidence="1 2">
    <name type="scientific">Pilimelia anulata</name>
    <dbReference type="NCBI Taxonomy" id="53371"/>
    <lineage>
        <taxon>Bacteria</taxon>
        <taxon>Bacillati</taxon>
        <taxon>Actinomycetota</taxon>
        <taxon>Actinomycetes</taxon>
        <taxon>Micromonosporales</taxon>
        <taxon>Micromonosporaceae</taxon>
        <taxon>Pilimelia</taxon>
    </lineage>
</organism>
<gene>
    <name evidence="1" type="ORF">GCM10010123_15890</name>
</gene>
<reference evidence="1" key="1">
    <citation type="journal article" date="2014" name="Int. J. Syst. Evol. Microbiol.">
        <title>Complete genome sequence of Corynebacterium casei LMG S-19264T (=DSM 44701T), isolated from a smear-ripened cheese.</title>
        <authorList>
            <consortium name="US DOE Joint Genome Institute (JGI-PGF)"/>
            <person name="Walter F."/>
            <person name="Albersmeier A."/>
            <person name="Kalinowski J."/>
            <person name="Ruckert C."/>
        </authorList>
    </citation>
    <scope>NUCLEOTIDE SEQUENCE</scope>
    <source>
        <strain evidence="1">JCM 3090</strain>
    </source>
</reference>
<dbReference type="Proteomes" id="UP000649739">
    <property type="component" value="Unassembled WGS sequence"/>
</dbReference>
<dbReference type="AlphaFoldDB" id="A0A8J3B1E3"/>